<dbReference type="InterPro" id="IPR029058">
    <property type="entry name" value="AB_hydrolase_fold"/>
</dbReference>
<proteinExistence type="predicted"/>
<dbReference type="GO" id="GO:0016787">
    <property type="term" value="F:hydrolase activity"/>
    <property type="evidence" value="ECO:0007669"/>
    <property type="project" value="UniProtKB-KW"/>
</dbReference>
<dbReference type="PANTHER" id="PTHR48081">
    <property type="entry name" value="AB HYDROLASE SUPERFAMILY PROTEIN C4A8.06C"/>
    <property type="match status" value="1"/>
</dbReference>
<dbReference type="SUPFAM" id="SSF53474">
    <property type="entry name" value="alpha/beta-Hydrolases"/>
    <property type="match status" value="1"/>
</dbReference>
<name>A0A0N1F5L8_9HYPH</name>
<comment type="caution">
    <text evidence="3">The sequence shown here is derived from an EMBL/GenBank/DDBJ whole genome shotgun (WGS) entry which is preliminary data.</text>
</comment>
<evidence type="ECO:0000313" key="4">
    <source>
        <dbReference type="Proteomes" id="UP000037822"/>
    </source>
</evidence>
<dbReference type="Proteomes" id="UP000037822">
    <property type="component" value="Unassembled WGS sequence"/>
</dbReference>
<dbReference type="Pfam" id="PF07859">
    <property type="entry name" value="Abhydrolase_3"/>
    <property type="match status" value="1"/>
</dbReference>
<sequence length="298" mass="31220">MTASFAAAGRPNLSDGSPADARALVASGRAALGPAPEVGSIRDIDIPTRGGSIGARLITPTSPSAGLVVYVHGGGWLAGTLDDYEICARRLAVTSGCSVLMPDYRLAPENPFPNGLEDCEDALRYASRHRAELGCGDGPVIACGDSAGANLVTVALRRLGGEVACALQVLIYPVTDCDFGTRSYREHGTGLPLTRQDMTWFFDHYAPRAEHPRDEISPLRAPDLSGQPPAVVVTAQYDVLRDEGRAYAQRLSQAGVAVVYREAAGLTHGFVRLHNLIAEADAELVAIGAAIATACAAN</sequence>
<evidence type="ECO:0000259" key="2">
    <source>
        <dbReference type="Pfam" id="PF07859"/>
    </source>
</evidence>
<dbReference type="InterPro" id="IPR050300">
    <property type="entry name" value="GDXG_lipolytic_enzyme"/>
</dbReference>
<dbReference type="EMBL" id="LGSZ01000029">
    <property type="protein sequence ID" value="KPH81430.1"/>
    <property type="molecule type" value="Genomic_DNA"/>
</dbReference>
<reference evidence="3 4" key="1">
    <citation type="submission" date="2015-07" db="EMBL/GenBank/DDBJ databases">
        <title>Whole genome sequencing of Bosea vaviloviae isolated from cave pool.</title>
        <authorList>
            <person name="Tan N.E.H."/>
            <person name="Lee Y.P."/>
            <person name="Gan H.M."/>
            <person name="Barton H."/>
            <person name="Savka M.A."/>
        </authorList>
    </citation>
    <scope>NUCLEOTIDE SEQUENCE [LARGE SCALE GENOMIC DNA]</scope>
    <source>
        <strain evidence="3 4">SD260</strain>
    </source>
</reference>
<evidence type="ECO:0000256" key="1">
    <source>
        <dbReference type="ARBA" id="ARBA00022801"/>
    </source>
</evidence>
<organism evidence="3 4">
    <name type="scientific">Bosea vaviloviae</name>
    <dbReference type="NCBI Taxonomy" id="1526658"/>
    <lineage>
        <taxon>Bacteria</taxon>
        <taxon>Pseudomonadati</taxon>
        <taxon>Pseudomonadota</taxon>
        <taxon>Alphaproteobacteria</taxon>
        <taxon>Hyphomicrobiales</taxon>
        <taxon>Boseaceae</taxon>
        <taxon>Bosea</taxon>
    </lineage>
</organism>
<dbReference type="AlphaFoldDB" id="A0A0N1F5L8"/>
<dbReference type="Gene3D" id="3.40.50.1820">
    <property type="entry name" value="alpha/beta hydrolase"/>
    <property type="match status" value="1"/>
</dbReference>
<dbReference type="PANTHER" id="PTHR48081:SF8">
    <property type="entry name" value="ALPHA_BETA HYDROLASE FOLD-3 DOMAIN-CONTAINING PROTEIN-RELATED"/>
    <property type="match status" value="1"/>
</dbReference>
<evidence type="ECO:0000313" key="3">
    <source>
        <dbReference type="EMBL" id="KPH81430.1"/>
    </source>
</evidence>
<accession>A0A0N1F5L8</accession>
<keyword evidence="4" id="KW-1185">Reference proteome</keyword>
<feature type="domain" description="Alpha/beta hydrolase fold-3" evidence="2">
    <location>
        <begin position="68"/>
        <end position="271"/>
    </location>
</feature>
<dbReference type="PATRIC" id="fig|1526658.3.peg.2741"/>
<gene>
    <name evidence="3" type="ORF">AE618_08590</name>
</gene>
<dbReference type="InterPro" id="IPR013094">
    <property type="entry name" value="AB_hydrolase_3"/>
</dbReference>
<protein>
    <recommendedName>
        <fullName evidence="2">Alpha/beta hydrolase fold-3 domain-containing protein</fullName>
    </recommendedName>
</protein>
<keyword evidence="1" id="KW-0378">Hydrolase</keyword>